<name>A0ABQ0DJU1_9EUKA</name>
<organism evidence="1 2">
    <name type="scientific">Entamoeba nuttalli</name>
    <dbReference type="NCBI Taxonomy" id="412467"/>
    <lineage>
        <taxon>Eukaryota</taxon>
        <taxon>Amoebozoa</taxon>
        <taxon>Evosea</taxon>
        <taxon>Archamoebae</taxon>
        <taxon>Mastigamoebida</taxon>
        <taxon>Entamoebidae</taxon>
        <taxon>Entamoeba</taxon>
    </lineage>
</organism>
<dbReference type="Proteomes" id="UP001628156">
    <property type="component" value="Unassembled WGS sequence"/>
</dbReference>
<proteinExistence type="predicted"/>
<sequence length="228" mass="26021">MNYNVIKALDQEETGDLIKYFNYSDGILEANSGVHDNKCLSIDSSDPPCPVQKGMYTKVKLTDESIQITNIDKSSITALVRIQIKPTEQFWTQIEDSQEGDISGFQRGRLTAIEYFVGLKSSTHIFDAYRVYSRNKKTACEQTEALYENAAIRMLKAQEELDYKPGIYTQWEAAYKHEDNVCGCYFNLQEIIKAPNNTIEKEFEVIIPLDDLLPFAAMKMFPNGILEI</sequence>
<evidence type="ECO:0000313" key="1">
    <source>
        <dbReference type="EMBL" id="GAB1223129.1"/>
    </source>
</evidence>
<reference evidence="1 2" key="1">
    <citation type="journal article" date="2019" name="PLoS Negl. Trop. Dis.">
        <title>Whole genome sequencing of Entamoeba nuttalli reveals mammalian host-related molecular signatures and a novel octapeptide-repeat surface protein.</title>
        <authorList>
            <person name="Tanaka M."/>
            <person name="Makiuchi T."/>
            <person name="Komiyama T."/>
            <person name="Shiina T."/>
            <person name="Osaki K."/>
            <person name="Tachibana H."/>
        </authorList>
    </citation>
    <scope>NUCLEOTIDE SEQUENCE [LARGE SCALE GENOMIC DNA]</scope>
    <source>
        <strain evidence="1 2">P19-061405</strain>
    </source>
</reference>
<accession>A0ABQ0DJU1</accession>
<protein>
    <submittedName>
        <fullName evidence="1">Uncharacterized protein</fullName>
    </submittedName>
</protein>
<gene>
    <name evidence="1" type="ORF">ENUP19_0131G0007</name>
</gene>
<dbReference type="EMBL" id="BAAFRS010000131">
    <property type="protein sequence ID" value="GAB1223129.1"/>
    <property type="molecule type" value="Genomic_DNA"/>
</dbReference>
<evidence type="ECO:0000313" key="2">
    <source>
        <dbReference type="Proteomes" id="UP001628156"/>
    </source>
</evidence>
<keyword evidence="2" id="KW-1185">Reference proteome</keyword>
<comment type="caution">
    <text evidence="1">The sequence shown here is derived from an EMBL/GenBank/DDBJ whole genome shotgun (WGS) entry which is preliminary data.</text>
</comment>